<dbReference type="Proteomes" id="UP000179136">
    <property type="component" value="Unassembled WGS sequence"/>
</dbReference>
<proteinExistence type="predicted"/>
<comment type="caution">
    <text evidence="1">The sequence shown here is derived from an EMBL/GenBank/DDBJ whole genome shotgun (WGS) entry which is preliminary data.</text>
</comment>
<organism evidence="1 2">
    <name type="scientific">Candidatus Kuenenbacteria bacterium RIFCSPHIGHO2_02_FULL_39_13</name>
    <dbReference type="NCBI Taxonomy" id="1798561"/>
    <lineage>
        <taxon>Bacteria</taxon>
        <taxon>Candidatus Kueneniibacteriota</taxon>
    </lineage>
</organism>
<sequence length="67" mass="7952">MNSELNLYEAMVNKERQYTRAKSMKAAEFKIKRRIILIHGRCTITDIRQVKYCKPKIIRGITKDHSN</sequence>
<dbReference type="AlphaFoldDB" id="A0A1F6FNR8"/>
<protein>
    <submittedName>
        <fullName evidence="1">Uncharacterized protein</fullName>
    </submittedName>
</protein>
<name>A0A1F6FNR8_9BACT</name>
<evidence type="ECO:0000313" key="1">
    <source>
        <dbReference type="EMBL" id="OGG87513.1"/>
    </source>
</evidence>
<reference evidence="1 2" key="1">
    <citation type="journal article" date="2016" name="Nat. Commun.">
        <title>Thousands of microbial genomes shed light on interconnected biogeochemical processes in an aquifer system.</title>
        <authorList>
            <person name="Anantharaman K."/>
            <person name="Brown C.T."/>
            <person name="Hug L.A."/>
            <person name="Sharon I."/>
            <person name="Castelle C.J."/>
            <person name="Probst A.J."/>
            <person name="Thomas B.C."/>
            <person name="Singh A."/>
            <person name="Wilkins M.J."/>
            <person name="Karaoz U."/>
            <person name="Brodie E.L."/>
            <person name="Williams K.H."/>
            <person name="Hubbard S.S."/>
            <person name="Banfield J.F."/>
        </authorList>
    </citation>
    <scope>NUCLEOTIDE SEQUENCE [LARGE SCALE GENOMIC DNA]</scope>
</reference>
<dbReference type="EMBL" id="MFMW01000010">
    <property type="protein sequence ID" value="OGG87513.1"/>
    <property type="molecule type" value="Genomic_DNA"/>
</dbReference>
<evidence type="ECO:0000313" key="2">
    <source>
        <dbReference type="Proteomes" id="UP000179136"/>
    </source>
</evidence>
<dbReference type="STRING" id="1798561.A3B87_01475"/>
<gene>
    <name evidence="1" type="ORF">A3B87_01475</name>
</gene>
<accession>A0A1F6FNR8</accession>